<accession>A0A151P5W0</accession>
<gene>
    <name evidence="2" type="ORF">Y1Q_0016763</name>
</gene>
<dbReference type="AlphaFoldDB" id="A0A151P5W0"/>
<feature type="region of interest" description="Disordered" evidence="1">
    <location>
        <begin position="46"/>
        <end position="74"/>
    </location>
</feature>
<proteinExistence type="predicted"/>
<feature type="compositionally biased region" description="Basic residues" evidence="1">
    <location>
        <begin position="61"/>
        <end position="74"/>
    </location>
</feature>
<evidence type="ECO:0000313" key="2">
    <source>
        <dbReference type="EMBL" id="KYO44461.1"/>
    </source>
</evidence>
<sequence length="74" mass="8631">MHLISSQYLLDGPRMHCVRGACTVNLSLLSWMLKCTKMLQQNIKKSQDEMKEKQRNEKGKLIKRSGSVKHCEKR</sequence>
<name>A0A151P5W0_ALLMI</name>
<evidence type="ECO:0000256" key="1">
    <source>
        <dbReference type="SAM" id="MobiDB-lite"/>
    </source>
</evidence>
<reference evidence="2 3" key="1">
    <citation type="journal article" date="2012" name="Genome Biol.">
        <title>Sequencing three crocodilian genomes to illuminate the evolution of archosaurs and amniotes.</title>
        <authorList>
            <person name="St John J.A."/>
            <person name="Braun E.L."/>
            <person name="Isberg S.R."/>
            <person name="Miles L.G."/>
            <person name="Chong A.Y."/>
            <person name="Gongora J."/>
            <person name="Dalzell P."/>
            <person name="Moran C."/>
            <person name="Bed'hom B."/>
            <person name="Abzhanov A."/>
            <person name="Burgess S.C."/>
            <person name="Cooksey A.M."/>
            <person name="Castoe T.A."/>
            <person name="Crawford N.G."/>
            <person name="Densmore L.D."/>
            <person name="Drew J.C."/>
            <person name="Edwards S.V."/>
            <person name="Faircloth B.C."/>
            <person name="Fujita M.K."/>
            <person name="Greenwold M.J."/>
            <person name="Hoffmann F.G."/>
            <person name="Howard J.M."/>
            <person name="Iguchi T."/>
            <person name="Janes D.E."/>
            <person name="Khan S.Y."/>
            <person name="Kohno S."/>
            <person name="de Koning A.J."/>
            <person name="Lance S.L."/>
            <person name="McCarthy F.M."/>
            <person name="McCormack J.E."/>
            <person name="Merchant M.E."/>
            <person name="Peterson D.G."/>
            <person name="Pollock D.D."/>
            <person name="Pourmand N."/>
            <person name="Raney B.J."/>
            <person name="Roessler K.A."/>
            <person name="Sanford J.R."/>
            <person name="Sawyer R.H."/>
            <person name="Schmidt C.J."/>
            <person name="Triplett E.W."/>
            <person name="Tuberville T.D."/>
            <person name="Venegas-Anaya M."/>
            <person name="Howard J.T."/>
            <person name="Jarvis E.D."/>
            <person name="Guillette L.J.Jr."/>
            <person name="Glenn T.C."/>
            <person name="Green R.E."/>
            <person name="Ray D.A."/>
        </authorList>
    </citation>
    <scope>NUCLEOTIDE SEQUENCE [LARGE SCALE GENOMIC DNA]</scope>
    <source>
        <strain evidence="2">KSC_2009_1</strain>
    </source>
</reference>
<organism evidence="2 3">
    <name type="scientific">Alligator mississippiensis</name>
    <name type="common">American alligator</name>
    <dbReference type="NCBI Taxonomy" id="8496"/>
    <lineage>
        <taxon>Eukaryota</taxon>
        <taxon>Metazoa</taxon>
        <taxon>Chordata</taxon>
        <taxon>Craniata</taxon>
        <taxon>Vertebrata</taxon>
        <taxon>Euteleostomi</taxon>
        <taxon>Archelosauria</taxon>
        <taxon>Archosauria</taxon>
        <taxon>Crocodylia</taxon>
        <taxon>Alligatoridae</taxon>
        <taxon>Alligatorinae</taxon>
        <taxon>Alligator</taxon>
    </lineage>
</organism>
<feature type="compositionally biased region" description="Basic and acidic residues" evidence="1">
    <location>
        <begin position="46"/>
        <end position="60"/>
    </location>
</feature>
<comment type="caution">
    <text evidence="2">The sequence shown here is derived from an EMBL/GenBank/DDBJ whole genome shotgun (WGS) entry which is preliminary data.</text>
</comment>
<dbReference type="Proteomes" id="UP000050525">
    <property type="component" value="Unassembled WGS sequence"/>
</dbReference>
<protein>
    <submittedName>
        <fullName evidence="2">Uncharacterized protein</fullName>
    </submittedName>
</protein>
<keyword evidence="3" id="KW-1185">Reference proteome</keyword>
<evidence type="ECO:0000313" key="3">
    <source>
        <dbReference type="Proteomes" id="UP000050525"/>
    </source>
</evidence>
<dbReference type="EMBL" id="AKHW03000764">
    <property type="protein sequence ID" value="KYO44461.1"/>
    <property type="molecule type" value="Genomic_DNA"/>
</dbReference>